<evidence type="ECO:0000256" key="2">
    <source>
        <dbReference type="SAM" id="MobiDB-lite"/>
    </source>
</evidence>
<evidence type="ECO:0000256" key="1">
    <source>
        <dbReference type="SAM" id="Coils"/>
    </source>
</evidence>
<dbReference type="EMBL" id="NVWI01000011">
    <property type="protein sequence ID" value="PCJ40010.1"/>
    <property type="molecule type" value="Genomic_DNA"/>
</dbReference>
<protein>
    <submittedName>
        <fullName evidence="3">Uncharacterized protein</fullName>
    </submittedName>
</protein>
<proteinExistence type="predicted"/>
<feature type="region of interest" description="Disordered" evidence="2">
    <location>
        <begin position="1"/>
        <end position="20"/>
    </location>
</feature>
<feature type="compositionally biased region" description="Basic and acidic residues" evidence="2">
    <location>
        <begin position="1"/>
        <end position="16"/>
    </location>
</feature>
<dbReference type="AlphaFoldDB" id="A0A2A5C987"/>
<accession>A0A2A5C987</accession>
<sequence length="75" mass="8863">MKDRRSKTQQEPEKIPETLAKNAKAQLEKEIRMIENWLKDLEETRDDNSASIIARSSYTEMLQNRQELLNTLTEL</sequence>
<organism evidence="3 4">
    <name type="scientific">SAR86 cluster bacterium</name>
    <dbReference type="NCBI Taxonomy" id="2030880"/>
    <lineage>
        <taxon>Bacteria</taxon>
        <taxon>Pseudomonadati</taxon>
        <taxon>Pseudomonadota</taxon>
        <taxon>Gammaproteobacteria</taxon>
        <taxon>SAR86 cluster</taxon>
    </lineage>
</organism>
<evidence type="ECO:0000313" key="4">
    <source>
        <dbReference type="Proteomes" id="UP000228987"/>
    </source>
</evidence>
<comment type="caution">
    <text evidence="3">The sequence shown here is derived from an EMBL/GenBank/DDBJ whole genome shotgun (WGS) entry which is preliminary data.</text>
</comment>
<name>A0A2A5C987_9GAMM</name>
<dbReference type="Proteomes" id="UP000228987">
    <property type="component" value="Unassembled WGS sequence"/>
</dbReference>
<feature type="coiled-coil region" evidence="1">
    <location>
        <begin position="20"/>
        <end position="47"/>
    </location>
</feature>
<keyword evidence="1" id="KW-0175">Coiled coil</keyword>
<gene>
    <name evidence="3" type="ORF">COA71_12640</name>
</gene>
<evidence type="ECO:0000313" key="3">
    <source>
        <dbReference type="EMBL" id="PCJ40010.1"/>
    </source>
</evidence>
<reference evidence="4" key="1">
    <citation type="submission" date="2017-08" db="EMBL/GenBank/DDBJ databases">
        <title>A dynamic microbial community with high functional redundancy inhabits the cold, oxic subseafloor aquifer.</title>
        <authorList>
            <person name="Tully B.J."/>
            <person name="Wheat C.G."/>
            <person name="Glazer B.T."/>
            <person name="Huber J.A."/>
        </authorList>
    </citation>
    <scope>NUCLEOTIDE SEQUENCE [LARGE SCALE GENOMIC DNA]</scope>
</reference>